<evidence type="ECO:0000313" key="4">
    <source>
        <dbReference type="Proteomes" id="UP000291020"/>
    </source>
</evidence>
<proteinExistence type="predicted"/>
<dbReference type="SMART" id="SM00406">
    <property type="entry name" value="IGv"/>
    <property type="match status" value="1"/>
</dbReference>
<name>A0A452J7M7_9SAUR</name>
<evidence type="ECO:0000259" key="2">
    <source>
        <dbReference type="PROSITE" id="PS50835"/>
    </source>
</evidence>
<dbReference type="InterPro" id="IPR013783">
    <property type="entry name" value="Ig-like_fold"/>
</dbReference>
<keyword evidence="1" id="KW-0732">Signal</keyword>
<dbReference type="PANTHER" id="PTHR23267">
    <property type="entry name" value="IMMUNOGLOBULIN LIGHT CHAIN"/>
    <property type="match status" value="1"/>
</dbReference>
<dbReference type="Ensembl" id="ENSGAGT00000041358.1">
    <property type="protein sequence ID" value="ENSGAGP00000036520.1"/>
    <property type="gene ID" value="ENSGAGG00000025896.1"/>
</dbReference>
<keyword evidence="4" id="KW-1185">Reference proteome</keyword>
<dbReference type="Pfam" id="PF07686">
    <property type="entry name" value="V-set"/>
    <property type="match status" value="1"/>
</dbReference>
<dbReference type="InterPro" id="IPR007110">
    <property type="entry name" value="Ig-like_dom"/>
</dbReference>
<evidence type="ECO:0000256" key="1">
    <source>
        <dbReference type="SAM" id="SignalP"/>
    </source>
</evidence>
<feature type="domain" description="Ig-like" evidence="2">
    <location>
        <begin position="21"/>
        <end position="121"/>
    </location>
</feature>
<protein>
    <recommendedName>
        <fullName evidence="2">Ig-like domain-containing protein</fullName>
    </recommendedName>
</protein>
<organism evidence="3 4">
    <name type="scientific">Gopherus agassizii</name>
    <name type="common">Agassiz's desert tortoise</name>
    <dbReference type="NCBI Taxonomy" id="38772"/>
    <lineage>
        <taxon>Eukaryota</taxon>
        <taxon>Metazoa</taxon>
        <taxon>Chordata</taxon>
        <taxon>Craniata</taxon>
        <taxon>Vertebrata</taxon>
        <taxon>Euteleostomi</taxon>
        <taxon>Archelosauria</taxon>
        <taxon>Testudinata</taxon>
        <taxon>Testudines</taxon>
        <taxon>Cryptodira</taxon>
        <taxon>Durocryptodira</taxon>
        <taxon>Testudinoidea</taxon>
        <taxon>Testudinidae</taxon>
        <taxon>Gopherus</taxon>
    </lineage>
</organism>
<dbReference type="Proteomes" id="UP000291020">
    <property type="component" value="Unassembled WGS sequence"/>
</dbReference>
<dbReference type="STRING" id="38772.ENSGAGP00000036520"/>
<evidence type="ECO:0000313" key="3">
    <source>
        <dbReference type="Ensembl" id="ENSGAGP00000036520.1"/>
    </source>
</evidence>
<reference evidence="3" key="3">
    <citation type="submission" date="2025-09" db="UniProtKB">
        <authorList>
            <consortium name="Ensembl"/>
        </authorList>
    </citation>
    <scope>IDENTIFICATION</scope>
</reference>
<feature type="chain" id="PRO_5019455705" description="Ig-like domain-containing protein" evidence="1">
    <location>
        <begin position="20"/>
        <end position="121"/>
    </location>
</feature>
<dbReference type="InterPro" id="IPR013106">
    <property type="entry name" value="Ig_V-set"/>
</dbReference>
<dbReference type="Gene3D" id="2.60.40.10">
    <property type="entry name" value="Immunoglobulins"/>
    <property type="match status" value="1"/>
</dbReference>
<reference evidence="4" key="1">
    <citation type="journal article" date="2017" name="PLoS ONE">
        <title>The Agassiz's desert tortoise genome provides a resource for the conservation of a threatened species.</title>
        <authorList>
            <person name="Tollis M."/>
            <person name="DeNardo D.F."/>
            <person name="Cornelius J.A."/>
            <person name="Dolby G.A."/>
            <person name="Edwards T."/>
            <person name="Henen B.T."/>
            <person name="Karl A.E."/>
            <person name="Murphy R.W."/>
            <person name="Kusumi K."/>
        </authorList>
    </citation>
    <scope>NUCLEOTIDE SEQUENCE [LARGE SCALE GENOMIC DNA]</scope>
</reference>
<reference evidence="3" key="2">
    <citation type="submission" date="2025-08" db="UniProtKB">
        <authorList>
            <consortium name="Ensembl"/>
        </authorList>
    </citation>
    <scope>IDENTIFICATION</scope>
</reference>
<sequence length="121" mass="13342">NTAWAASITLSLLPADVQTQPVLTQEPSVSIASGESVTLKCVMSLAKFKDYCVDWYQPGSPLRYLLYYNSEVDKDKPSVIPDRFSASKDLASNACVLTIAGVQAEDHADYYCSVSYPIYYL</sequence>
<dbReference type="PROSITE" id="PS50835">
    <property type="entry name" value="IG_LIKE"/>
    <property type="match status" value="1"/>
</dbReference>
<dbReference type="SUPFAM" id="SSF48726">
    <property type="entry name" value="Immunoglobulin"/>
    <property type="match status" value="1"/>
</dbReference>
<dbReference type="AlphaFoldDB" id="A0A452J7M7"/>
<dbReference type="InterPro" id="IPR036179">
    <property type="entry name" value="Ig-like_dom_sf"/>
</dbReference>
<dbReference type="InterPro" id="IPR050150">
    <property type="entry name" value="IgV_Light_Chain"/>
</dbReference>
<accession>A0A452J7M7</accession>
<feature type="signal peptide" evidence="1">
    <location>
        <begin position="1"/>
        <end position="19"/>
    </location>
</feature>